<protein>
    <submittedName>
        <fullName evidence="7">ATP-dependent Clp protease ATP-binding subunit</fullName>
    </submittedName>
</protein>
<evidence type="ECO:0000313" key="8">
    <source>
        <dbReference type="Proteomes" id="UP000310639"/>
    </source>
</evidence>
<dbReference type="GO" id="GO:0008233">
    <property type="term" value="F:peptidase activity"/>
    <property type="evidence" value="ECO:0007669"/>
    <property type="project" value="UniProtKB-KW"/>
</dbReference>
<dbReference type="Gene3D" id="1.10.1780.10">
    <property type="entry name" value="Clp, N-terminal domain"/>
    <property type="match status" value="1"/>
</dbReference>
<feature type="domain" description="Clp R" evidence="6">
    <location>
        <begin position="10"/>
        <end position="156"/>
    </location>
</feature>
<dbReference type="CDD" id="cd00009">
    <property type="entry name" value="AAA"/>
    <property type="match status" value="1"/>
</dbReference>
<keyword evidence="3 7" id="KW-0067">ATP-binding</keyword>
<dbReference type="InterPro" id="IPR027417">
    <property type="entry name" value="P-loop_NTPase"/>
</dbReference>
<dbReference type="Gene3D" id="1.10.8.60">
    <property type="match status" value="1"/>
</dbReference>
<name>A0A4P9A3B2_9BACT</name>
<dbReference type="GO" id="GO:0016887">
    <property type="term" value="F:ATP hydrolysis activity"/>
    <property type="evidence" value="ECO:0007669"/>
    <property type="project" value="InterPro"/>
</dbReference>
<dbReference type="PROSITE" id="PS50151">
    <property type="entry name" value="UVR"/>
    <property type="match status" value="1"/>
</dbReference>
<accession>A0A4P9A3B2</accession>
<dbReference type="Pfam" id="PF07724">
    <property type="entry name" value="AAA_2"/>
    <property type="match status" value="1"/>
</dbReference>
<gene>
    <name evidence="7" type="ORF">FBF37_02360</name>
</gene>
<proteinExistence type="predicted"/>
<dbReference type="Proteomes" id="UP000310639">
    <property type="component" value="Chromosome"/>
</dbReference>
<evidence type="ECO:0000256" key="1">
    <source>
        <dbReference type="ARBA" id="ARBA00022737"/>
    </source>
</evidence>
<dbReference type="Pfam" id="PF17871">
    <property type="entry name" value="AAA_lid_9"/>
    <property type="match status" value="1"/>
</dbReference>
<dbReference type="InterPro" id="IPR001943">
    <property type="entry name" value="UVR_dom"/>
</dbReference>
<keyword evidence="2" id="KW-0547">Nucleotide-binding</keyword>
<evidence type="ECO:0000313" key="7">
    <source>
        <dbReference type="EMBL" id="QCT42300.1"/>
    </source>
</evidence>
<dbReference type="SUPFAM" id="SSF52540">
    <property type="entry name" value="P-loop containing nucleoside triphosphate hydrolases"/>
    <property type="match status" value="2"/>
</dbReference>
<dbReference type="FunFam" id="3.40.50.300:FF:000010">
    <property type="entry name" value="Chaperone clpB 1, putative"/>
    <property type="match status" value="1"/>
</dbReference>
<dbReference type="Gene3D" id="3.40.50.300">
    <property type="entry name" value="P-loop containing nucleotide triphosphate hydrolases"/>
    <property type="match status" value="2"/>
</dbReference>
<dbReference type="InterPro" id="IPR003593">
    <property type="entry name" value="AAA+_ATPase"/>
</dbReference>
<evidence type="ECO:0000256" key="3">
    <source>
        <dbReference type="ARBA" id="ARBA00022840"/>
    </source>
</evidence>
<dbReference type="InterPro" id="IPR041546">
    <property type="entry name" value="ClpA/ClpB_AAA_lid"/>
</dbReference>
<dbReference type="PROSITE" id="PS51903">
    <property type="entry name" value="CLP_R"/>
    <property type="match status" value="1"/>
</dbReference>
<dbReference type="Pfam" id="PF02861">
    <property type="entry name" value="Clp_N"/>
    <property type="match status" value="2"/>
</dbReference>
<evidence type="ECO:0000259" key="6">
    <source>
        <dbReference type="PROSITE" id="PS51903"/>
    </source>
</evidence>
<dbReference type="AlphaFoldDB" id="A0A4P9A3B2"/>
<evidence type="ECO:0000256" key="4">
    <source>
        <dbReference type="PROSITE-ProRule" id="PRU01251"/>
    </source>
</evidence>
<dbReference type="EMBL" id="CP040004">
    <property type="protein sequence ID" value="QCT42300.1"/>
    <property type="molecule type" value="Genomic_DNA"/>
</dbReference>
<dbReference type="GO" id="GO:0005524">
    <property type="term" value="F:ATP binding"/>
    <property type="evidence" value="ECO:0007669"/>
    <property type="project" value="UniProtKB-KW"/>
</dbReference>
<organism evidence="7 8">
    <name type="scientific">Candidatus Nanosynbacter featherlites</name>
    <dbReference type="NCBI Taxonomy" id="2572088"/>
    <lineage>
        <taxon>Bacteria</taxon>
        <taxon>Candidatus Saccharimonadota</taxon>
        <taxon>Candidatus Saccharimonadia</taxon>
        <taxon>Candidatus Nanosynbacterales</taxon>
        <taxon>Candidatus Nanosynbacteraceae</taxon>
        <taxon>Candidatus Nanosynbacter</taxon>
    </lineage>
</organism>
<dbReference type="InterPro" id="IPR004176">
    <property type="entry name" value="Clp_R_N"/>
</dbReference>
<dbReference type="Gene3D" id="4.10.860.10">
    <property type="entry name" value="UVR domain"/>
    <property type="match status" value="1"/>
</dbReference>
<feature type="domain" description="UVR" evidence="5">
    <location>
        <begin position="429"/>
        <end position="464"/>
    </location>
</feature>
<dbReference type="PANTHER" id="PTHR11638:SF175">
    <property type="entry name" value="ATP-DEPENDENT CLP PROTEASE, ATP-BINDING SUBUNIT CLPC"/>
    <property type="match status" value="1"/>
</dbReference>
<evidence type="ECO:0000256" key="2">
    <source>
        <dbReference type="ARBA" id="ARBA00022741"/>
    </source>
</evidence>
<dbReference type="InterPro" id="IPR050130">
    <property type="entry name" value="ClpA_ClpB"/>
</dbReference>
<sequence>MEQPRDFSELESRLTDTARASFERAGVIAQNQGSPYVGTEHILLGILAQNSSLGAKILAESGVTLDRVETALELTPSAVVFAVVDHGVRADVLATVRMAWELALEFGQSRIGTEHLVYSILTQREARATRILRDMNVDLEALRGDLEGVFDRQQSEADQQTESVSTTERKSIKLLEKFGNDLTERARQGLVDPMIGRDKELSRVITVLGRRSKNNPALIGEPGVGKTAIVEGLAQRIVDGEVPAFLEGKRIIQLDLASMVAGTKFRGQFEERLQKVLAVAKEHQEVILFIDELHLLVGAGSAEGSMDAANALKPALARGEVRVIGATTFDEYRKYIEKDAALGRRFQSVVVAEPETEEAVRMVLGLSSRLALHHQLSIDEETVKLAVDLSQRYVMDRFLPDKAIDVLDEAAALMRSKQPLKPGRRQKLAQQIKRLAGKIDAAVEAEDYERAARFKTQMKQLEKRAGDLGASEDILPRLDEVYLRSAVSAMTGVPVKKLAHAEAKSLIKLENRLGKFVLGQTEAIAELARSIRRNSAGLNRHSGPMGSFVFLGPTGVGKTELARVLAREVFGGEQNLIKIDMSEFSEKHHQSVGRCSSGLCGV</sequence>
<dbReference type="InterPro" id="IPR036628">
    <property type="entry name" value="Clp_N_dom_sf"/>
</dbReference>
<keyword evidence="1 4" id="KW-0677">Repeat</keyword>
<dbReference type="GO" id="GO:0006508">
    <property type="term" value="P:proteolysis"/>
    <property type="evidence" value="ECO:0007669"/>
    <property type="project" value="UniProtKB-KW"/>
</dbReference>
<keyword evidence="8" id="KW-1185">Reference proteome</keyword>
<dbReference type="Pfam" id="PF00004">
    <property type="entry name" value="AAA"/>
    <property type="match status" value="1"/>
</dbReference>
<dbReference type="SUPFAM" id="SSF81923">
    <property type="entry name" value="Double Clp-N motif"/>
    <property type="match status" value="2"/>
</dbReference>
<dbReference type="KEGG" id="nft:FBF37_02360"/>
<dbReference type="GO" id="GO:0005737">
    <property type="term" value="C:cytoplasm"/>
    <property type="evidence" value="ECO:0007669"/>
    <property type="project" value="TreeGrafter"/>
</dbReference>
<keyword evidence="7" id="KW-0645">Protease</keyword>
<dbReference type="SMART" id="SM00382">
    <property type="entry name" value="AAA"/>
    <property type="match status" value="1"/>
</dbReference>
<dbReference type="OrthoDB" id="9803641at2"/>
<dbReference type="InterPro" id="IPR003959">
    <property type="entry name" value="ATPase_AAA_core"/>
</dbReference>
<keyword evidence="7" id="KW-0378">Hydrolase</keyword>
<dbReference type="GO" id="GO:0034605">
    <property type="term" value="P:cellular response to heat"/>
    <property type="evidence" value="ECO:0007669"/>
    <property type="project" value="TreeGrafter"/>
</dbReference>
<reference evidence="7 8" key="1">
    <citation type="submission" date="2019-04" db="EMBL/GenBank/DDBJ databases">
        <title>Saccharibacteria TM7 genomes.</title>
        <authorList>
            <person name="Bor B."/>
            <person name="He X."/>
            <person name="Chen T."/>
            <person name="Dewhirst F.E."/>
        </authorList>
    </citation>
    <scope>NUCLEOTIDE SEQUENCE [LARGE SCALE GENOMIC DNA]</scope>
    <source>
        <strain evidence="7 8">BB001</strain>
    </source>
</reference>
<evidence type="ECO:0000259" key="5">
    <source>
        <dbReference type="PROSITE" id="PS50151"/>
    </source>
</evidence>
<dbReference type="PANTHER" id="PTHR11638">
    <property type="entry name" value="ATP-DEPENDENT CLP PROTEASE"/>
    <property type="match status" value="1"/>
</dbReference>